<dbReference type="GO" id="GO:0005886">
    <property type="term" value="C:plasma membrane"/>
    <property type="evidence" value="ECO:0007669"/>
    <property type="project" value="TreeGrafter"/>
</dbReference>
<evidence type="ECO:0000256" key="5">
    <source>
        <dbReference type="ARBA" id="ARBA00023136"/>
    </source>
</evidence>
<comment type="caution">
    <text evidence="10">The sequence shown here is derived from an EMBL/GenBank/DDBJ whole genome shotgun (WGS) entry which is preliminary data.</text>
</comment>
<dbReference type="Proteomes" id="UP000663845">
    <property type="component" value="Unassembled WGS sequence"/>
</dbReference>
<dbReference type="SUPFAM" id="SSF81321">
    <property type="entry name" value="Family A G protein-coupled receptor-like"/>
    <property type="match status" value="1"/>
</dbReference>
<keyword evidence="2 8" id="KW-0812">Transmembrane</keyword>
<feature type="transmembrane region" description="Helical" evidence="8">
    <location>
        <begin position="222"/>
        <end position="246"/>
    </location>
</feature>
<dbReference type="PANTHER" id="PTHR24243">
    <property type="entry name" value="G-PROTEIN COUPLED RECEPTOR"/>
    <property type="match status" value="1"/>
</dbReference>
<feature type="transmembrane region" description="Helical" evidence="8">
    <location>
        <begin position="175"/>
        <end position="201"/>
    </location>
</feature>
<reference evidence="10" key="1">
    <citation type="submission" date="2021-02" db="EMBL/GenBank/DDBJ databases">
        <authorList>
            <person name="Nowell W R."/>
        </authorList>
    </citation>
    <scope>NUCLEOTIDE SEQUENCE</scope>
</reference>
<keyword evidence="6" id="KW-0675">Receptor</keyword>
<evidence type="ECO:0000313" key="10">
    <source>
        <dbReference type="EMBL" id="CAF1149509.1"/>
    </source>
</evidence>
<name>A0A814SMX7_9BILA</name>
<dbReference type="GO" id="GO:0004930">
    <property type="term" value="F:G protein-coupled receptor activity"/>
    <property type="evidence" value="ECO:0007669"/>
    <property type="project" value="UniProtKB-KW"/>
</dbReference>
<feature type="domain" description="G-protein coupled receptors family 1 profile" evidence="9">
    <location>
        <begin position="32"/>
        <end position="286"/>
    </location>
</feature>
<keyword evidence="5 8" id="KW-0472">Membrane</keyword>
<proteinExistence type="predicted"/>
<comment type="subcellular location">
    <subcellularLocation>
        <location evidence="1">Membrane</location>
        <topology evidence="1">Multi-pass membrane protein</topology>
    </subcellularLocation>
</comment>
<dbReference type="Gene3D" id="1.20.1070.10">
    <property type="entry name" value="Rhodopsin 7-helix transmembrane proteins"/>
    <property type="match status" value="1"/>
</dbReference>
<dbReference type="PROSITE" id="PS50262">
    <property type="entry name" value="G_PROTEIN_RECEP_F1_2"/>
    <property type="match status" value="1"/>
</dbReference>
<evidence type="ECO:0000313" key="11">
    <source>
        <dbReference type="Proteomes" id="UP000663845"/>
    </source>
</evidence>
<organism evidence="10 11">
    <name type="scientific">Adineta steineri</name>
    <dbReference type="NCBI Taxonomy" id="433720"/>
    <lineage>
        <taxon>Eukaryota</taxon>
        <taxon>Metazoa</taxon>
        <taxon>Spiralia</taxon>
        <taxon>Gnathifera</taxon>
        <taxon>Rotifera</taxon>
        <taxon>Eurotatoria</taxon>
        <taxon>Bdelloidea</taxon>
        <taxon>Adinetida</taxon>
        <taxon>Adinetidae</taxon>
        <taxon>Adineta</taxon>
    </lineage>
</organism>
<evidence type="ECO:0000259" key="9">
    <source>
        <dbReference type="PROSITE" id="PS50262"/>
    </source>
</evidence>
<feature type="transmembrane region" description="Helical" evidence="8">
    <location>
        <begin position="135"/>
        <end position="155"/>
    </location>
</feature>
<dbReference type="AlphaFoldDB" id="A0A814SMX7"/>
<dbReference type="EMBL" id="CAJNOG010000290">
    <property type="protein sequence ID" value="CAF1149509.1"/>
    <property type="molecule type" value="Genomic_DNA"/>
</dbReference>
<feature type="transmembrane region" description="Helical" evidence="8">
    <location>
        <begin position="266"/>
        <end position="288"/>
    </location>
</feature>
<feature type="transmembrane region" description="Helical" evidence="8">
    <location>
        <begin position="361"/>
        <end position="379"/>
    </location>
</feature>
<evidence type="ECO:0000256" key="4">
    <source>
        <dbReference type="ARBA" id="ARBA00023040"/>
    </source>
</evidence>
<keyword evidence="7" id="KW-0807">Transducer</keyword>
<evidence type="ECO:0000256" key="2">
    <source>
        <dbReference type="ARBA" id="ARBA00022692"/>
    </source>
</evidence>
<dbReference type="PANTHER" id="PTHR24243:SF230">
    <property type="entry name" value="G-PROTEIN COUPLED RECEPTORS FAMILY 1 PROFILE DOMAIN-CONTAINING PROTEIN"/>
    <property type="match status" value="1"/>
</dbReference>
<sequence length="383" mass="45029">MSSSSDVYRFDIIIDKYIIYINNIIFAAGLIGNIFNILVFTKLKVFRGNRCAFYLIIESIVSTILLFIYFIFHIFKKIYGAEPDDISLIVCKLKITFIQSCRLLISSVICFKALDQFFSTNYRVYLRRIPTFKRARYSVIIATILWVLQTIPYIFFSNIVPSLGCIVTNQALFRYYSYFYYILLNGLFPILISSLFSLFAYQNVRHLIRRQVPIQRRRLDHQMTAMIFVRVLVFVILTLPFTIFQIYKLNININLITDLHYDINQIVATIVTSLLIYNYSLTFYIFLVTSSRFRRQVKYLLLKKCWVVLKLNSSSLTDIKSLLIFYIFTLIDSNICSNVPLNLLILEQVSPTGSLRHKFDFLTTVLLSLVRMFIIYGLFRVIH</sequence>
<keyword evidence="4" id="KW-0297">G-protein coupled receptor</keyword>
<evidence type="ECO:0000256" key="7">
    <source>
        <dbReference type="ARBA" id="ARBA00023224"/>
    </source>
</evidence>
<accession>A0A814SMX7</accession>
<evidence type="ECO:0000256" key="1">
    <source>
        <dbReference type="ARBA" id="ARBA00004141"/>
    </source>
</evidence>
<keyword evidence="3 8" id="KW-1133">Transmembrane helix</keyword>
<evidence type="ECO:0000256" key="8">
    <source>
        <dbReference type="SAM" id="Phobius"/>
    </source>
</evidence>
<feature type="transmembrane region" description="Helical" evidence="8">
    <location>
        <begin position="95"/>
        <end position="114"/>
    </location>
</feature>
<evidence type="ECO:0000256" key="3">
    <source>
        <dbReference type="ARBA" id="ARBA00022989"/>
    </source>
</evidence>
<evidence type="ECO:0000256" key="6">
    <source>
        <dbReference type="ARBA" id="ARBA00023170"/>
    </source>
</evidence>
<protein>
    <recommendedName>
        <fullName evidence="9">G-protein coupled receptors family 1 profile domain-containing protein</fullName>
    </recommendedName>
</protein>
<dbReference type="InterPro" id="IPR017452">
    <property type="entry name" value="GPCR_Rhodpsn_7TM"/>
</dbReference>
<feature type="transmembrane region" description="Helical" evidence="8">
    <location>
        <begin position="322"/>
        <end position="341"/>
    </location>
</feature>
<feature type="transmembrane region" description="Helical" evidence="8">
    <location>
        <begin position="20"/>
        <end position="40"/>
    </location>
</feature>
<gene>
    <name evidence="10" type="ORF">JYZ213_LOCUS24019</name>
</gene>
<feature type="transmembrane region" description="Helical" evidence="8">
    <location>
        <begin position="52"/>
        <end position="75"/>
    </location>
</feature>